<keyword evidence="5" id="KW-0067">ATP-binding</keyword>
<dbReference type="InterPro" id="IPR003593">
    <property type="entry name" value="AAA+_ATPase"/>
</dbReference>
<dbReference type="InterPro" id="IPR003439">
    <property type="entry name" value="ABC_transporter-like_ATP-bd"/>
</dbReference>
<dbReference type="AlphaFoldDB" id="A0AAE0IWV2"/>
<comment type="subcellular location">
    <subcellularLocation>
        <location evidence="1">Membrane</location>
        <topology evidence="1">Multi-pass membrane protein</topology>
    </subcellularLocation>
</comment>
<feature type="transmembrane region" description="Helical" evidence="8">
    <location>
        <begin position="107"/>
        <end position="130"/>
    </location>
</feature>
<dbReference type="Proteomes" id="UP001286456">
    <property type="component" value="Unassembled WGS sequence"/>
</dbReference>
<dbReference type="PROSITE" id="PS50893">
    <property type="entry name" value="ABC_TRANSPORTER_2"/>
    <property type="match status" value="1"/>
</dbReference>
<dbReference type="GO" id="GO:0140359">
    <property type="term" value="F:ABC-type transporter activity"/>
    <property type="evidence" value="ECO:0007669"/>
    <property type="project" value="InterPro"/>
</dbReference>
<dbReference type="Gene3D" id="3.40.50.300">
    <property type="entry name" value="P-loop containing nucleotide triphosphate hydrolases"/>
    <property type="match status" value="1"/>
</dbReference>
<organism evidence="11 12">
    <name type="scientific">Cercophora scortea</name>
    <dbReference type="NCBI Taxonomy" id="314031"/>
    <lineage>
        <taxon>Eukaryota</taxon>
        <taxon>Fungi</taxon>
        <taxon>Dikarya</taxon>
        <taxon>Ascomycota</taxon>
        <taxon>Pezizomycotina</taxon>
        <taxon>Sordariomycetes</taxon>
        <taxon>Sordariomycetidae</taxon>
        <taxon>Sordariales</taxon>
        <taxon>Lasiosphaeriaceae</taxon>
        <taxon>Cercophora</taxon>
    </lineage>
</organism>
<dbReference type="GO" id="GO:0005774">
    <property type="term" value="C:vacuolar membrane"/>
    <property type="evidence" value="ECO:0007669"/>
    <property type="project" value="TreeGrafter"/>
</dbReference>
<evidence type="ECO:0000256" key="5">
    <source>
        <dbReference type="ARBA" id="ARBA00022840"/>
    </source>
</evidence>
<feature type="domain" description="ABC transporter" evidence="9">
    <location>
        <begin position="421"/>
        <end position="648"/>
    </location>
</feature>
<dbReference type="InterPro" id="IPR027417">
    <property type="entry name" value="P-loop_NTPase"/>
</dbReference>
<evidence type="ECO:0000313" key="11">
    <source>
        <dbReference type="EMBL" id="KAK3332654.1"/>
    </source>
</evidence>
<dbReference type="Gene3D" id="1.20.1560.10">
    <property type="entry name" value="ABC transporter type 1, transmembrane domain"/>
    <property type="match status" value="1"/>
</dbReference>
<evidence type="ECO:0000259" key="9">
    <source>
        <dbReference type="PROSITE" id="PS50893"/>
    </source>
</evidence>
<keyword evidence="7 8" id="KW-0472">Membrane</keyword>
<reference evidence="11" key="2">
    <citation type="submission" date="2023-06" db="EMBL/GenBank/DDBJ databases">
        <authorList>
            <consortium name="Lawrence Berkeley National Laboratory"/>
            <person name="Haridas S."/>
            <person name="Hensen N."/>
            <person name="Bonometti L."/>
            <person name="Westerberg I."/>
            <person name="Brannstrom I.O."/>
            <person name="Guillou S."/>
            <person name="Cros-Aarteil S."/>
            <person name="Calhoun S."/>
            <person name="Kuo A."/>
            <person name="Mondo S."/>
            <person name="Pangilinan J."/>
            <person name="Riley R."/>
            <person name="Labutti K."/>
            <person name="Andreopoulos B."/>
            <person name="Lipzen A."/>
            <person name="Chen C."/>
            <person name="Yanf M."/>
            <person name="Daum C."/>
            <person name="Ng V."/>
            <person name="Clum A."/>
            <person name="Steindorff A."/>
            <person name="Ohm R."/>
            <person name="Martin F."/>
            <person name="Silar P."/>
            <person name="Natvig D."/>
            <person name="Lalanne C."/>
            <person name="Gautier V."/>
            <person name="Ament-Velasquez S.L."/>
            <person name="Kruys A."/>
            <person name="Hutchinson M.I."/>
            <person name="Powell A.J."/>
            <person name="Barry K."/>
            <person name="Miller A.N."/>
            <person name="Grigoriev I.V."/>
            <person name="Debuchy R."/>
            <person name="Gladieux P."/>
            <person name="Thoren M.H."/>
            <person name="Johannesson H."/>
        </authorList>
    </citation>
    <scope>NUCLEOTIDE SEQUENCE</scope>
    <source>
        <strain evidence="11">SMH4131-1</strain>
    </source>
</reference>
<name>A0AAE0IWV2_9PEZI</name>
<evidence type="ECO:0000256" key="6">
    <source>
        <dbReference type="ARBA" id="ARBA00022989"/>
    </source>
</evidence>
<dbReference type="InterPro" id="IPR011527">
    <property type="entry name" value="ABC1_TM_dom"/>
</dbReference>
<dbReference type="GO" id="GO:0016887">
    <property type="term" value="F:ATP hydrolysis activity"/>
    <property type="evidence" value="ECO:0007669"/>
    <property type="project" value="InterPro"/>
</dbReference>
<evidence type="ECO:0000313" key="12">
    <source>
        <dbReference type="Proteomes" id="UP001286456"/>
    </source>
</evidence>
<dbReference type="GO" id="GO:0005524">
    <property type="term" value="F:ATP binding"/>
    <property type="evidence" value="ECO:0007669"/>
    <property type="project" value="UniProtKB-KW"/>
</dbReference>
<dbReference type="InterPro" id="IPR036640">
    <property type="entry name" value="ABC1_TM_sf"/>
</dbReference>
<feature type="domain" description="ABC transmembrane type-1" evidence="10">
    <location>
        <begin position="334"/>
        <end position="387"/>
    </location>
</feature>
<keyword evidence="3 8" id="KW-0812">Transmembrane</keyword>
<sequence>MAGLVSAGVYSILISRSEEELVILIVRGPGGKPLPATRRKRRYEQPRVRDVYSGAFARCARGLSGYEWPWWCGEERIVYIVGSAALYVFVLSTLFEWSDSPNISYCIFWTFGLVGEAIILLSFAFTIFSSHHVVHSVGTRVLEPAEGADIWDFLDLGIGAVRLGLLTLLSVPLLNGNSINYYTQLPYKLWFEYCCGYLGVVLLCFILVIGTLADVVGPSGLLGSLRSILWNIVSQHIYRAFATAAFEHRTGEVLLALNKVTFQALPMFVDLVVAIIYFYIRFGPKYALFVSRRDMVNADREEEAVKSDSIILYETVAEAKVTWGINYMSVCQLVVFLSGFFVTMMTCAFEVTQGKRTVGDFTILLIYSTQLRGPLSSFGTLYRTIQQAMISSERLLELFKIQPTVVDKPDAKPLLQCSGHVKWNNVGFTYSDDNSGAGRALHNLSFECKPGTTTAFVGESGGGKSTGSIEIDGRDVEDLAIDSVRRYVSVVPQDITLSNGTLMYNLKYANPIATDEDVFEACHAAGIHDRILSFSDGYLTEVGERGLRLSGGEKQRVAIARMILKKPKVIMLDEATSALDGETERKIQSKLISGSFGQDCTLLIIAHRLSTITHADQIVVLHAGTAVEKGTHDELLALKGRYASMWENECTTWGAGRLLAPLGKSPSTQRILLLLASSPMERDLSNLIRPTANEPSSGNTCFRGGRFSIQLAIAPTPGAEHQTMVLSPPPTMGVMLQSAYHFSRCEALLLR</sequence>
<gene>
    <name evidence="11" type="ORF">B0T19DRAFT_457542</name>
</gene>
<dbReference type="SUPFAM" id="SSF52540">
    <property type="entry name" value="P-loop containing nucleoside triphosphate hydrolases"/>
    <property type="match status" value="1"/>
</dbReference>
<evidence type="ECO:0000256" key="3">
    <source>
        <dbReference type="ARBA" id="ARBA00022692"/>
    </source>
</evidence>
<dbReference type="PROSITE" id="PS50929">
    <property type="entry name" value="ABC_TM1F"/>
    <property type="match status" value="1"/>
</dbReference>
<dbReference type="PROSITE" id="PS00211">
    <property type="entry name" value="ABC_TRANSPORTER_1"/>
    <property type="match status" value="1"/>
</dbReference>
<evidence type="ECO:0000256" key="8">
    <source>
        <dbReference type="SAM" id="Phobius"/>
    </source>
</evidence>
<dbReference type="InterPro" id="IPR017871">
    <property type="entry name" value="ABC_transporter-like_CS"/>
</dbReference>
<dbReference type="SMART" id="SM00382">
    <property type="entry name" value="AAA"/>
    <property type="match status" value="1"/>
</dbReference>
<accession>A0AAE0IWV2</accession>
<evidence type="ECO:0000259" key="10">
    <source>
        <dbReference type="PROSITE" id="PS50929"/>
    </source>
</evidence>
<dbReference type="SUPFAM" id="SSF90123">
    <property type="entry name" value="ABC transporter transmembrane region"/>
    <property type="match status" value="1"/>
</dbReference>
<dbReference type="Pfam" id="PF00005">
    <property type="entry name" value="ABC_tran"/>
    <property type="match status" value="1"/>
</dbReference>
<proteinExistence type="predicted"/>
<comment type="caution">
    <text evidence="11">The sequence shown here is derived from an EMBL/GenBank/DDBJ whole genome shotgun (WGS) entry which is preliminary data.</text>
</comment>
<feature type="transmembrane region" description="Helical" evidence="8">
    <location>
        <begin position="150"/>
        <end position="169"/>
    </location>
</feature>
<dbReference type="PANTHER" id="PTHR24221:SF651">
    <property type="entry name" value="HEAVY METAL TOLERANCE PROTEIN"/>
    <property type="match status" value="1"/>
</dbReference>
<dbReference type="FunFam" id="3.40.50.300:FF:000604">
    <property type="entry name" value="ABC transporter B family member 28"/>
    <property type="match status" value="1"/>
</dbReference>
<dbReference type="InterPro" id="IPR039421">
    <property type="entry name" value="Type_1_exporter"/>
</dbReference>
<keyword evidence="4" id="KW-0547">Nucleotide-binding</keyword>
<evidence type="ECO:0000256" key="4">
    <source>
        <dbReference type="ARBA" id="ARBA00022741"/>
    </source>
</evidence>
<dbReference type="PANTHER" id="PTHR24221">
    <property type="entry name" value="ATP-BINDING CASSETTE SUB-FAMILY B"/>
    <property type="match status" value="1"/>
</dbReference>
<reference evidence="11" key="1">
    <citation type="journal article" date="2023" name="Mol. Phylogenet. Evol.">
        <title>Genome-scale phylogeny and comparative genomics of the fungal order Sordariales.</title>
        <authorList>
            <person name="Hensen N."/>
            <person name="Bonometti L."/>
            <person name="Westerberg I."/>
            <person name="Brannstrom I.O."/>
            <person name="Guillou S."/>
            <person name="Cros-Aarteil S."/>
            <person name="Calhoun S."/>
            <person name="Haridas S."/>
            <person name="Kuo A."/>
            <person name="Mondo S."/>
            <person name="Pangilinan J."/>
            <person name="Riley R."/>
            <person name="LaButti K."/>
            <person name="Andreopoulos B."/>
            <person name="Lipzen A."/>
            <person name="Chen C."/>
            <person name="Yan M."/>
            <person name="Daum C."/>
            <person name="Ng V."/>
            <person name="Clum A."/>
            <person name="Steindorff A."/>
            <person name="Ohm R.A."/>
            <person name="Martin F."/>
            <person name="Silar P."/>
            <person name="Natvig D.O."/>
            <person name="Lalanne C."/>
            <person name="Gautier V."/>
            <person name="Ament-Velasquez S.L."/>
            <person name="Kruys A."/>
            <person name="Hutchinson M.I."/>
            <person name="Powell A.J."/>
            <person name="Barry K."/>
            <person name="Miller A.N."/>
            <person name="Grigoriev I.V."/>
            <person name="Debuchy R."/>
            <person name="Gladieux P."/>
            <person name="Hiltunen Thoren M."/>
            <person name="Johannesson H."/>
        </authorList>
    </citation>
    <scope>NUCLEOTIDE SEQUENCE</scope>
    <source>
        <strain evidence="11">SMH4131-1</strain>
    </source>
</reference>
<evidence type="ECO:0000256" key="2">
    <source>
        <dbReference type="ARBA" id="ARBA00022448"/>
    </source>
</evidence>
<feature type="transmembrane region" description="Helical" evidence="8">
    <location>
        <begin position="190"/>
        <end position="213"/>
    </location>
</feature>
<keyword evidence="6 8" id="KW-1133">Transmembrane helix</keyword>
<protein>
    <submittedName>
        <fullName evidence="11">ABC transporter-like protein</fullName>
    </submittedName>
</protein>
<feature type="transmembrane region" description="Helical" evidence="8">
    <location>
        <begin position="330"/>
        <end position="351"/>
    </location>
</feature>
<dbReference type="EMBL" id="JAUEPO010000002">
    <property type="protein sequence ID" value="KAK3332654.1"/>
    <property type="molecule type" value="Genomic_DNA"/>
</dbReference>
<keyword evidence="2" id="KW-0813">Transport</keyword>
<evidence type="ECO:0000256" key="7">
    <source>
        <dbReference type="ARBA" id="ARBA00023136"/>
    </source>
</evidence>
<feature type="transmembrane region" description="Helical" evidence="8">
    <location>
        <begin position="77"/>
        <end position="95"/>
    </location>
</feature>
<feature type="transmembrane region" description="Helical" evidence="8">
    <location>
        <begin position="260"/>
        <end position="280"/>
    </location>
</feature>
<evidence type="ECO:0000256" key="1">
    <source>
        <dbReference type="ARBA" id="ARBA00004141"/>
    </source>
</evidence>
<keyword evidence="12" id="KW-1185">Reference proteome</keyword>